<name>A0A4C1U2J1_EUMVA</name>
<proteinExistence type="predicted"/>
<protein>
    <submittedName>
        <fullName evidence="1">Uncharacterized protein</fullName>
    </submittedName>
</protein>
<evidence type="ECO:0000313" key="1">
    <source>
        <dbReference type="EMBL" id="GBP20575.1"/>
    </source>
</evidence>
<organism evidence="1 2">
    <name type="scientific">Eumeta variegata</name>
    <name type="common">Bagworm moth</name>
    <name type="synonym">Eumeta japonica</name>
    <dbReference type="NCBI Taxonomy" id="151549"/>
    <lineage>
        <taxon>Eukaryota</taxon>
        <taxon>Metazoa</taxon>
        <taxon>Ecdysozoa</taxon>
        <taxon>Arthropoda</taxon>
        <taxon>Hexapoda</taxon>
        <taxon>Insecta</taxon>
        <taxon>Pterygota</taxon>
        <taxon>Neoptera</taxon>
        <taxon>Endopterygota</taxon>
        <taxon>Lepidoptera</taxon>
        <taxon>Glossata</taxon>
        <taxon>Ditrysia</taxon>
        <taxon>Tineoidea</taxon>
        <taxon>Psychidae</taxon>
        <taxon>Oiketicinae</taxon>
        <taxon>Eumeta</taxon>
    </lineage>
</organism>
<comment type="caution">
    <text evidence="1">The sequence shown here is derived from an EMBL/GenBank/DDBJ whole genome shotgun (WGS) entry which is preliminary data.</text>
</comment>
<keyword evidence="2" id="KW-1185">Reference proteome</keyword>
<dbReference type="AlphaFoldDB" id="A0A4C1U2J1"/>
<accession>A0A4C1U2J1</accession>
<dbReference type="EMBL" id="BGZK01000120">
    <property type="protein sequence ID" value="GBP20575.1"/>
    <property type="molecule type" value="Genomic_DNA"/>
</dbReference>
<evidence type="ECO:0000313" key="2">
    <source>
        <dbReference type="Proteomes" id="UP000299102"/>
    </source>
</evidence>
<sequence>MALFLRQVVEAYPVMIFRLRSLNPVPCTWPNVIVLPLTSVCGANTISTSGYLEVTYEYNNKRTKRDKCAKTVARKARARYARDRGVDPPELLFG</sequence>
<gene>
    <name evidence="1" type="ORF">EVAR_93689_1</name>
</gene>
<reference evidence="1 2" key="1">
    <citation type="journal article" date="2019" name="Commun. Biol.">
        <title>The bagworm genome reveals a unique fibroin gene that provides high tensile strength.</title>
        <authorList>
            <person name="Kono N."/>
            <person name="Nakamura H."/>
            <person name="Ohtoshi R."/>
            <person name="Tomita M."/>
            <person name="Numata K."/>
            <person name="Arakawa K."/>
        </authorList>
    </citation>
    <scope>NUCLEOTIDE SEQUENCE [LARGE SCALE GENOMIC DNA]</scope>
</reference>
<dbReference type="Proteomes" id="UP000299102">
    <property type="component" value="Unassembled WGS sequence"/>
</dbReference>